<organism evidence="1 2">
    <name type="scientific">Bacillus safensis</name>
    <dbReference type="NCBI Taxonomy" id="561879"/>
    <lineage>
        <taxon>Bacteria</taxon>
        <taxon>Bacillati</taxon>
        <taxon>Bacillota</taxon>
        <taxon>Bacilli</taxon>
        <taxon>Bacillales</taxon>
        <taxon>Bacillaceae</taxon>
        <taxon>Bacillus</taxon>
    </lineage>
</organism>
<dbReference type="Pfam" id="PF10764">
    <property type="entry name" value="Gin"/>
    <property type="match status" value="1"/>
</dbReference>
<dbReference type="AlphaFoldDB" id="A0A5S9LYE3"/>
<dbReference type="EMBL" id="AP021906">
    <property type="protein sequence ID" value="BBP86440.1"/>
    <property type="molecule type" value="Genomic_DNA"/>
</dbReference>
<evidence type="ECO:0000313" key="2">
    <source>
        <dbReference type="Proteomes" id="UP000464658"/>
    </source>
</evidence>
<dbReference type="Proteomes" id="UP000464658">
    <property type="component" value="Chromosome"/>
</dbReference>
<protein>
    <submittedName>
        <fullName evidence="1">Anti-sigma-G factor Gin</fullName>
    </submittedName>
</protein>
<accession>A0A5S9LYE3</accession>
<dbReference type="InterPro" id="IPR019700">
    <property type="entry name" value="Sigma-G_inhibitor_Gin"/>
</dbReference>
<gene>
    <name evidence="1" type="primary">csfB</name>
    <name evidence="1" type="ORF">BsIDN1_00580</name>
</gene>
<proteinExistence type="predicted"/>
<name>A0A5S9LYE3_BACIA</name>
<evidence type="ECO:0000313" key="1">
    <source>
        <dbReference type="EMBL" id="BBP86440.1"/>
    </source>
</evidence>
<sequence>MSKKKEREAICLICEEKKTKGIYLYHQFLCRECERKLISTSTSDPSYADYVRKLKNLHTPPLYS</sequence>
<reference evidence="1 2" key="1">
    <citation type="submission" date="2019-12" db="EMBL/GenBank/DDBJ databases">
        <title>Full genome sequence of a Bacillus safensis strain isolated from commercially available natto in Indonesia.</title>
        <authorList>
            <person name="Yoshida M."/>
            <person name="Uomi M."/>
            <person name="Waturangi D."/>
            <person name="Ekaputri J.J."/>
            <person name="Setiamarga D.H.E."/>
        </authorList>
    </citation>
    <scope>NUCLEOTIDE SEQUENCE [LARGE SCALE GENOMIC DNA]</scope>
    <source>
        <strain evidence="1 2">IDN1</strain>
    </source>
</reference>